<dbReference type="eggNOG" id="KOG3762">
    <property type="taxonomic scope" value="Eukaryota"/>
</dbReference>
<evidence type="ECO:0000256" key="4">
    <source>
        <dbReference type="ARBA" id="ARBA00022989"/>
    </source>
</evidence>
<dbReference type="SUPFAM" id="SSF103473">
    <property type="entry name" value="MFS general substrate transporter"/>
    <property type="match status" value="1"/>
</dbReference>
<dbReference type="KEGG" id="lpan:LPMP_343320"/>
<dbReference type="GO" id="GO:0016020">
    <property type="term" value="C:membrane"/>
    <property type="evidence" value="ECO:0007669"/>
    <property type="project" value="UniProtKB-SubCell"/>
</dbReference>
<keyword evidence="3" id="KW-0812">Transmembrane</keyword>
<evidence type="ECO:0000313" key="7">
    <source>
        <dbReference type="Proteomes" id="UP000063063"/>
    </source>
</evidence>
<dbReference type="VEuPathDB" id="TriTrypDB:LPAL13_330018800"/>
<accession>A0A088S0M8</accession>
<dbReference type="InterPro" id="IPR036259">
    <property type="entry name" value="MFS_trans_sf"/>
</dbReference>
<gene>
    <name evidence="6" type="ORF">LPMP_343320</name>
</gene>
<dbReference type="PANTHER" id="PTHR16172">
    <property type="entry name" value="MAJOR FACILITATOR SUPERFAMILY DOMAIN-CONTAINING PROTEIN 6-LIKE"/>
    <property type="match status" value="1"/>
</dbReference>
<evidence type="ECO:0000256" key="5">
    <source>
        <dbReference type="ARBA" id="ARBA00023136"/>
    </source>
</evidence>
<name>A0A088S0M8_LEIPA</name>
<dbReference type="RefSeq" id="XP_010702758.1">
    <property type="nucleotide sequence ID" value="XM_010704456.1"/>
</dbReference>
<dbReference type="InterPro" id="IPR051717">
    <property type="entry name" value="MFS_MFSD6"/>
</dbReference>
<evidence type="ECO:0000256" key="3">
    <source>
        <dbReference type="ARBA" id="ARBA00022692"/>
    </source>
</evidence>
<reference evidence="6 7" key="1">
    <citation type="journal article" date="2015" name="Sci. Rep.">
        <title>The genome of Leishmania panamensis: insights into genomics of the L. (Viannia) subgenus.</title>
        <authorList>
            <person name="Llanes A."/>
            <person name="Restrepo C.M."/>
            <person name="Vecchio G.D."/>
            <person name="Anguizola F.J."/>
            <person name="Lleonart R."/>
        </authorList>
    </citation>
    <scope>NUCLEOTIDE SEQUENCE [LARGE SCALE GENOMIC DNA]</scope>
    <source>
        <strain evidence="6 7">MHOM/PA/94/PSC-1</strain>
    </source>
</reference>
<comment type="subcellular location">
    <subcellularLocation>
        <location evidence="1">Membrane</location>
        <topology evidence="1">Multi-pass membrane protein</topology>
    </subcellularLocation>
</comment>
<dbReference type="VEuPathDB" id="TriTrypDB:LPMP_343320"/>
<sequence length="531" mass="57216">MPPPSLLCGRCGGSESGSDSLSVDTCGSCASVTLAMVEPTMTDGSILISAPNSPSRSCVEADIHSAVFSTNISFAGGNSKTAVSTTATAVSAGPGRSTEAADPSDFTSGTPATAAATTVVVNVMPAIIGYFSSSFGSGICAFYSRIFQAKEFSPYEIGILISANPLLNMTLLPVLSYLADKFCCQTAMLFVCIVIATVSMFGHTIPDRRVPTISWFLVMTASRVSLSPLLDQRILMMFPKQERSNAWSYARSYAAYGLGIGSFVASLVFLYTVSWVAVTVQHLLGQIGLAYSMVVIKPYERTERVPVHFVEELKVLRTNKRLMLFLFSSTMMGAGCSFIDNFLGELGGSEVLMDFAASTEIPLFQMSARPHQTLTERRAMAIAMSVWAFRVVRYTTLTNTRAVLLIVPMRGVAFAFTWLPSLLVVSRAFPLGLPGGRIACAPRAVFPCPRRHPRGPPALPQSSRGRAISARARRRGAPADPAAAGGLPPAPRPPPPPSQRPGVRKQRRRHDERRIIRCRHGVCTIPHPRIC</sequence>
<protein>
    <submittedName>
        <fullName evidence="6">Membrane transporter, putative</fullName>
    </submittedName>
</protein>
<dbReference type="Proteomes" id="UP000063063">
    <property type="component" value="Chromosome 34"/>
</dbReference>
<dbReference type="InterPro" id="IPR024989">
    <property type="entry name" value="MFS_assoc_dom"/>
</dbReference>
<dbReference type="EMBL" id="CP009403">
    <property type="protein sequence ID" value="AIO01958.2"/>
    <property type="molecule type" value="Genomic_DNA"/>
</dbReference>
<evidence type="ECO:0000313" key="6">
    <source>
        <dbReference type="EMBL" id="AIO01958.2"/>
    </source>
</evidence>
<keyword evidence="5" id="KW-0472">Membrane</keyword>
<dbReference type="OrthoDB" id="261787at2759"/>
<proteinExistence type="inferred from homology"/>
<dbReference type="GeneID" id="22578837"/>
<dbReference type="Gene3D" id="1.20.1250.20">
    <property type="entry name" value="MFS general substrate transporter like domains"/>
    <property type="match status" value="2"/>
</dbReference>
<comment type="similarity">
    <text evidence="2">Belongs to the major facilitator superfamily. MFSD6 family.</text>
</comment>
<organism evidence="6 7">
    <name type="scientific">Leishmania panamensis</name>
    <dbReference type="NCBI Taxonomy" id="5679"/>
    <lineage>
        <taxon>Eukaryota</taxon>
        <taxon>Discoba</taxon>
        <taxon>Euglenozoa</taxon>
        <taxon>Kinetoplastea</taxon>
        <taxon>Metakinetoplastina</taxon>
        <taxon>Trypanosomatida</taxon>
        <taxon>Trypanosomatidae</taxon>
        <taxon>Leishmaniinae</taxon>
        <taxon>Leishmania</taxon>
        <taxon>Leishmania guyanensis species complex</taxon>
    </lineage>
</organism>
<dbReference type="AlphaFoldDB" id="A0A088S0M8"/>
<evidence type="ECO:0000256" key="2">
    <source>
        <dbReference type="ARBA" id="ARBA00005241"/>
    </source>
</evidence>
<keyword evidence="4" id="KW-1133">Transmembrane helix</keyword>
<keyword evidence="7" id="KW-1185">Reference proteome</keyword>
<dbReference type="Pfam" id="PF12832">
    <property type="entry name" value="MFS_1_like"/>
    <property type="match status" value="1"/>
</dbReference>
<dbReference type="PANTHER" id="PTHR16172:SF41">
    <property type="entry name" value="MAJOR FACILITATOR SUPERFAMILY DOMAIN-CONTAINING PROTEIN 6-LIKE"/>
    <property type="match status" value="1"/>
</dbReference>
<evidence type="ECO:0000256" key="1">
    <source>
        <dbReference type="ARBA" id="ARBA00004141"/>
    </source>
</evidence>